<protein>
    <recommendedName>
        <fullName evidence="8">DNA-directed RNA polymerase subunit</fullName>
        <ecNumber evidence="8">2.7.7.6</ecNumber>
    </recommendedName>
</protein>
<name>A0A915CFH1_PARUN</name>
<evidence type="ECO:0000256" key="2">
    <source>
        <dbReference type="ARBA" id="ARBA00022478"/>
    </source>
</evidence>
<dbReference type="SMART" id="SM00663">
    <property type="entry name" value="RPOLA_N"/>
    <property type="match status" value="1"/>
</dbReference>
<dbReference type="Proteomes" id="UP000887569">
    <property type="component" value="Unplaced"/>
</dbReference>
<evidence type="ECO:0000256" key="7">
    <source>
        <dbReference type="ARBA" id="ARBA00023163"/>
    </source>
</evidence>
<dbReference type="InterPro" id="IPR006592">
    <property type="entry name" value="RNA_pol_N"/>
</dbReference>
<organism evidence="10 12">
    <name type="scientific">Parascaris univalens</name>
    <name type="common">Nematode worm</name>
    <dbReference type="NCBI Taxonomy" id="6257"/>
    <lineage>
        <taxon>Eukaryota</taxon>
        <taxon>Metazoa</taxon>
        <taxon>Ecdysozoa</taxon>
        <taxon>Nematoda</taxon>
        <taxon>Chromadorea</taxon>
        <taxon>Rhabditida</taxon>
        <taxon>Spirurina</taxon>
        <taxon>Ascaridomorpha</taxon>
        <taxon>Ascaridoidea</taxon>
        <taxon>Ascarididae</taxon>
        <taxon>Parascaris</taxon>
    </lineage>
</organism>
<dbReference type="PANTHER" id="PTHR19376:SF37">
    <property type="entry name" value="DNA-DIRECTED RNA POLYMERASE II SUBUNIT RPB1"/>
    <property type="match status" value="1"/>
</dbReference>
<dbReference type="InterPro" id="IPR044893">
    <property type="entry name" value="RNA_pol_Rpb1_clamp_domain"/>
</dbReference>
<dbReference type="Pfam" id="PF04997">
    <property type="entry name" value="RNA_pol_Rpb1_1"/>
    <property type="match status" value="1"/>
</dbReference>
<keyword evidence="4 8" id="KW-0808">Transferase</keyword>
<dbReference type="FunFam" id="3.30.1490.180:FF:000001">
    <property type="entry name" value="DNA-directed RNA polymerase subunit"/>
    <property type="match status" value="1"/>
</dbReference>
<dbReference type="Gene3D" id="4.10.860.120">
    <property type="entry name" value="RNA polymerase II, clamp domain"/>
    <property type="match status" value="1"/>
</dbReference>
<dbReference type="GO" id="GO:0003677">
    <property type="term" value="F:DNA binding"/>
    <property type="evidence" value="ECO:0007669"/>
    <property type="project" value="InterPro"/>
</dbReference>
<dbReference type="AlphaFoldDB" id="A0A915CFH1"/>
<dbReference type="GO" id="GO:0005665">
    <property type="term" value="C:RNA polymerase II, core complex"/>
    <property type="evidence" value="ECO:0007669"/>
    <property type="project" value="TreeGrafter"/>
</dbReference>
<evidence type="ECO:0000259" key="9">
    <source>
        <dbReference type="SMART" id="SM00663"/>
    </source>
</evidence>
<dbReference type="SUPFAM" id="SSF64484">
    <property type="entry name" value="beta and beta-prime subunits of DNA dependent RNA-polymerase"/>
    <property type="match status" value="1"/>
</dbReference>
<dbReference type="Pfam" id="PF00623">
    <property type="entry name" value="RNA_pol_Rpb1_2"/>
    <property type="match status" value="1"/>
</dbReference>
<evidence type="ECO:0000256" key="6">
    <source>
        <dbReference type="ARBA" id="ARBA00022737"/>
    </source>
</evidence>
<feature type="domain" description="RNA polymerase N-terminal" evidence="9">
    <location>
        <begin position="169"/>
        <end position="413"/>
    </location>
</feature>
<keyword evidence="5 8" id="KW-0548">Nucleotidyltransferase</keyword>
<keyword evidence="7 8" id="KW-0804">Transcription</keyword>
<dbReference type="Gene3D" id="2.40.40.20">
    <property type="match status" value="1"/>
</dbReference>
<dbReference type="GO" id="GO:0006351">
    <property type="term" value="P:DNA-templated transcription"/>
    <property type="evidence" value="ECO:0007669"/>
    <property type="project" value="InterPro"/>
</dbReference>
<proteinExistence type="inferred from homology"/>
<evidence type="ECO:0000313" key="10">
    <source>
        <dbReference type="Proteomes" id="UP000887569"/>
    </source>
</evidence>
<keyword evidence="10" id="KW-1185">Reference proteome</keyword>
<evidence type="ECO:0000313" key="12">
    <source>
        <dbReference type="WBParaSite" id="PgR155_g005_t06"/>
    </source>
</evidence>
<dbReference type="InterPro" id="IPR045867">
    <property type="entry name" value="DNA-dir_RpoC_beta_prime"/>
</dbReference>
<comment type="similarity">
    <text evidence="1 8">Belongs to the RNA polymerase beta' chain family.</text>
</comment>
<comment type="catalytic activity">
    <reaction evidence="8">
        <text>RNA(n) + a ribonucleoside 5'-triphosphate = RNA(n+1) + diphosphate</text>
        <dbReference type="Rhea" id="RHEA:21248"/>
        <dbReference type="Rhea" id="RHEA-COMP:14527"/>
        <dbReference type="Rhea" id="RHEA-COMP:17342"/>
        <dbReference type="ChEBI" id="CHEBI:33019"/>
        <dbReference type="ChEBI" id="CHEBI:61557"/>
        <dbReference type="ChEBI" id="CHEBI:140395"/>
        <dbReference type="EC" id="2.7.7.6"/>
    </reaction>
</comment>
<sequence>YHRMALVGLDFRAPLRTVKRVQFGILSPDEIILRCVCFYCSRLLIDKDAPRVKEILKKTVGNPRRRLALIYDLCKSKSVCEGGDELQNVGGEESEEGEKEVKAGGCGRYQPSYRRTGIEINAEWKRHINEDTQERKIVLTAERALEIFKGISDADCLVIGMDPRFARPDWMVAQVLPVPPLAVRPAVVTFGSARNQDDLTHKLSDIVKANNQLRRNEANGAAAHVIAEDVKLLQYHVATLVDNCIPGLPTATQKGGRPLKSIKQRLKGKEGRIRGNLMGKRVDFSARTVITPDPNLPIDTVGVPRTIAQNMTFPEIVTPFNVDKLQELVNRGDSQYPGAKYIIRDNGARVDLRYHPRAADLLLQPGYRVERHMKDGDIIVFNRQPTLHKMSMMGHRVKVGIQSPLSCEQCDVE</sequence>
<accession>A0A915CFH1</accession>
<reference evidence="11 12" key="1">
    <citation type="submission" date="2022-11" db="UniProtKB">
        <authorList>
            <consortium name="WormBaseParasite"/>
        </authorList>
    </citation>
    <scope>IDENTIFICATION</scope>
</reference>
<evidence type="ECO:0000256" key="8">
    <source>
        <dbReference type="RuleBase" id="RU004279"/>
    </source>
</evidence>
<comment type="function">
    <text evidence="8">DNA-dependent RNA polymerase catalyzes the transcription of DNA into RNA using the four ribonucleoside triphosphates as substrates.</text>
</comment>
<dbReference type="WBParaSite" id="PgR155_g005_t05">
    <property type="protein sequence ID" value="PgR155_g005_t05"/>
    <property type="gene ID" value="PgR155_g005"/>
</dbReference>
<dbReference type="InterPro" id="IPR000722">
    <property type="entry name" value="RNA_pol_asu"/>
</dbReference>
<dbReference type="EC" id="2.7.7.6" evidence="8"/>
<evidence type="ECO:0000256" key="4">
    <source>
        <dbReference type="ARBA" id="ARBA00022679"/>
    </source>
</evidence>
<dbReference type="InterPro" id="IPR007080">
    <property type="entry name" value="RNA_pol_Rpb1_1"/>
</dbReference>
<dbReference type="WBParaSite" id="PgR155_g005_t06">
    <property type="protein sequence ID" value="PgR155_g005_t06"/>
    <property type="gene ID" value="PgR155_g005"/>
</dbReference>
<evidence type="ECO:0000256" key="3">
    <source>
        <dbReference type="ARBA" id="ARBA00022553"/>
    </source>
</evidence>
<keyword evidence="2 8" id="KW-0240">DNA-directed RNA polymerase</keyword>
<keyword evidence="6" id="KW-0677">Repeat</keyword>
<dbReference type="Gene3D" id="3.30.1490.180">
    <property type="entry name" value="RNA polymerase ii"/>
    <property type="match status" value="1"/>
</dbReference>
<keyword evidence="3" id="KW-0597">Phosphoprotein</keyword>
<dbReference type="FunFam" id="4.10.860.120:FF:000002">
    <property type="entry name" value="DNA-directed RNA polymerase subunit"/>
    <property type="match status" value="1"/>
</dbReference>
<evidence type="ECO:0000256" key="1">
    <source>
        <dbReference type="ARBA" id="ARBA00006460"/>
    </source>
</evidence>
<dbReference type="GO" id="GO:0003899">
    <property type="term" value="F:DNA-directed RNA polymerase activity"/>
    <property type="evidence" value="ECO:0007669"/>
    <property type="project" value="UniProtKB-EC"/>
</dbReference>
<evidence type="ECO:0000313" key="11">
    <source>
        <dbReference type="WBParaSite" id="PgR155_g005_t05"/>
    </source>
</evidence>
<evidence type="ECO:0000256" key="5">
    <source>
        <dbReference type="ARBA" id="ARBA00022695"/>
    </source>
</evidence>
<dbReference type="PANTHER" id="PTHR19376">
    <property type="entry name" value="DNA-DIRECTED RNA POLYMERASE"/>
    <property type="match status" value="1"/>
</dbReference>